<protein>
    <submittedName>
        <fullName evidence="1">Uncharacterized protein</fullName>
    </submittedName>
</protein>
<name>A0A932CS46_UNCTE</name>
<organism evidence="1 2">
    <name type="scientific">Tectimicrobiota bacterium</name>
    <dbReference type="NCBI Taxonomy" id="2528274"/>
    <lineage>
        <taxon>Bacteria</taxon>
        <taxon>Pseudomonadati</taxon>
        <taxon>Nitrospinota/Tectimicrobiota group</taxon>
        <taxon>Candidatus Tectimicrobiota</taxon>
    </lineage>
</organism>
<comment type="caution">
    <text evidence="1">The sequence shown here is derived from an EMBL/GenBank/DDBJ whole genome shotgun (WGS) entry which is preliminary data.</text>
</comment>
<evidence type="ECO:0000313" key="1">
    <source>
        <dbReference type="EMBL" id="MBI2877642.1"/>
    </source>
</evidence>
<feature type="non-terminal residue" evidence="1">
    <location>
        <position position="1"/>
    </location>
</feature>
<dbReference type="EMBL" id="JACPRF010000376">
    <property type="protein sequence ID" value="MBI2877642.1"/>
    <property type="molecule type" value="Genomic_DNA"/>
</dbReference>
<sequence>PSFGSRQLATLADISQRCDLTKVLNRNLSNGHAFGGGVISRIYQEDDGDFAYLEVHFKF</sequence>
<reference evidence="1" key="1">
    <citation type="submission" date="2020-07" db="EMBL/GenBank/DDBJ databases">
        <title>Huge and variable diversity of episymbiotic CPR bacteria and DPANN archaea in groundwater ecosystems.</title>
        <authorList>
            <person name="He C.Y."/>
            <person name="Keren R."/>
            <person name="Whittaker M."/>
            <person name="Farag I.F."/>
            <person name="Doudna J."/>
            <person name="Cate J.H.D."/>
            <person name="Banfield J.F."/>
        </authorList>
    </citation>
    <scope>NUCLEOTIDE SEQUENCE</scope>
    <source>
        <strain evidence="1">NC_groundwater_672_Ag_B-0.1um_62_36</strain>
    </source>
</reference>
<gene>
    <name evidence="1" type="ORF">HYY20_12250</name>
</gene>
<dbReference type="Proteomes" id="UP000769766">
    <property type="component" value="Unassembled WGS sequence"/>
</dbReference>
<dbReference type="AlphaFoldDB" id="A0A932CS46"/>
<accession>A0A932CS46</accession>
<proteinExistence type="predicted"/>
<evidence type="ECO:0000313" key="2">
    <source>
        <dbReference type="Proteomes" id="UP000769766"/>
    </source>
</evidence>